<accession>A0ABQ5J9Z6</accession>
<evidence type="ECO:0000313" key="2">
    <source>
        <dbReference type="Proteomes" id="UP001151760"/>
    </source>
</evidence>
<protein>
    <submittedName>
        <fullName evidence="1">Uncharacterized protein</fullName>
    </submittedName>
</protein>
<reference evidence="1" key="2">
    <citation type="submission" date="2022-01" db="EMBL/GenBank/DDBJ databases">
        <authorList>
            <person name="Yamashiro T."/>
            <person name="Shiraishi A."/>
            <person name="Satake H."/>
            <person name="Nakayama K."/>
        </authorList>
    </citation>
    <scope>NUCLEOTIDE SEQUENCE</scope>
</reference>
<dbReference type="Proteomes" id="UP001151760">
    <property type="component" value="Unassembled WGS sequence"/>
</dbReference>
<comment type="caution">
    <text evidence="1">The sequence shown here is derived from an EMBL/GenBank/DDBJ whole genome shotgun (WGS) entry which is preliminary data.</text>
</comment>
<proteinExistence type="predicted"/>
<keyword evidence="2" id="KW-1185">Reference proteome</keyword>
<reference evidence="1" key="1">
    <citation type="journal article" date="2022" name="Int. J. Mol. Sci.">
        <title>Draft Genome of Tanacetum Coccineum: Genomic Comparison of Closely Related Tanacetum-Family Plants.</title>
        <authorList>
            <person name="Yamashiro T."/>
            <person name="Shiraishi A."/>
            <person name="Nakayama K."/>
            <person name="Satake H."/>
        </authorList>
    </citation>
    <scope>NUCLEOTIDE SEQUENCE</scope>
</reference>
<evidence type="ECO:0000313" key="1">
    <source>
        <dbReference type="EMBL" id="GJU09338.1"/>
    </source>
</evidence>
<name>A0ABQ5J9Z6_9ASTR</name>
<sequence length="198" mass="21862">MINATHKVTMHTLPEFGNVEFMLSKWLVITSSFCLRVPGINNIPLTIPPITPLPQQSIPTPTPAPKTATTTTSIPALPHFSSLFGFDQRVFALEKELSQFKQANYSAQLLKTIKSQIPAMVDAQLCTRLEDSIKKQESTSSDLPKEVSDYATPVIQSSIIESLENIVLVKSSCQPKSTYEAAASLTKFELKKILLDKI</sequence>
<organism evidence="1 2">
    <name type="scientific">Tanacetum coccineum</name>
    <dbReference type="NCBI Taxonomy" id="301880"/>
    <lineage>
        <taxon>Eukaryota</taxon>
        <taxon>Viridiplantae</taxon>
        <taxon>Streptophyta</taxon>
        <taxon>Embryophyta</taxon>
        <taxon>Tracheophyta</taxon>
        <taxon>Spermatophyta</taxon>
        <taxon>Magnoliopsida</taxon>
        <taxon>eudicotyledons</taxon>
        <taxon>Gunneridae</taxon>
        <taxon>Pentapetalae</taxon>
        <taxon>asterids</taxon>
        <taxon>campanulids</taxon>
        <taxon>Asterales</taxon>
        <taxon>Asteraceae</taxon>
        <taxon>Asteroideae</taxon>
        <taxon>Anthemideae</taxon>
        <taxon>Anthemidinae</taxon>
        <taxon>Tanacetum</taxon>
    </lineage>
</organism>
<dbReference type="EMBL" id="BQNB010021718">
    <property type="protein sequence ID" value="GJU09338.1"/>
    <property type="molecule type" value="Genomic_DNA"/>
</dbReference>
<gene>
    <name evidence="1" type="ORF">Tco_1131734</name>
</gene>